<comment type="caution">
    <text evidence="10">The sequence shown here is derived from an EMBL/GenBank/DDBJ whole genome shotgun (WGS) entry which is preliminary data.</text>
</comment>
<dbReference type="AlphaFoldDB" id="A0A9J6FCI7"/>
<dbReference type="EMBL" id="JABSTR010000001">
    <property type="protein sequence ID" value="KAH9360637.1"/>
    <property type="molecule type" value="Genomic_DNA"/>
</dbReference>
<dbReference type="VEuPathDB" id="VectorBase:HLOH_064378"/>
<protein>
    <recommendedName>
        <fullName evidence="12">Myelin transcription factor 1-like protein</fullName>
    </recommendedName>
</protein>
<evidence type="ECO:0008006" key="12">
    <source>
        <dbReference type="Google" id="ProtNLM"/>
    </source>
</evidence>
<gene>
    <name evidence="10" type="ORF">HPB48_021225</name>
</gene>
<dbReference type="Pfam" id="PF01530">
    <property type="entry name" value="zf-C2HC"/>
    <property type="match status" value="1"/>
</dbReference>
<reference evidence="10 11" key="1">
    <citation type="journal article" date="2020" name="Cell">
        <title>Large-Scale Comparative Analyses of Tick Genomes Elucidate Their Genetic Diversity and Vector Capacities.</title>
        <authorList>
            <consortium name="Tick Genome and Microbiome Consortium (TIGMIC)"/>
            <person name="Jia N."/>
            <person name="Wang J."/>
            <person name="Shi W."/>
            <person name="Du L."/>
            <person name="Sun Y."/>
            <person name="Zhan W."/>
            <person name="Jiang J.F."/>
            <person name="Wang Q."/>
            <person name="Zhang B."/>
            <person name="Ji P."/>
            <person name="Bell-Sakyi L."/>
            <person name="Cui X.M."/>
            <person name="Yuan T.T."/>
            <person name="Jiang B.G."/>
            <person name="Yang W.F."/>
            <person name="Lam T.T."/>
            <person name="Chang Q.C."/>
            <person name="Ding S.J."/>
            <person name="Wang X.J."/>
            <person name="Zhu J.G."/>
            <person name="Ruan X.D."/>
            <person name="Zhao L."/>
            <person name="Wei J.T."/>
            <person name="Ye R.Z."/>
            <person name="Que T.C."/>
            <person name="Du C.H."/>
            <person name="Zhou Y.H."/>
            <person name="Cheng J.X."/>
            <person name="Dai P.F."/>
            <person name="Guo W.B."/>
            <person name="Han X.H."/>
            <person name="Huang E.J."/>
            <person name="Li L.F."/>
            <person name="Wei W."/>
            <person name="Gao Y.C."/>
            <person name="Liu J.Z."/>
            <person name="Shao H.Z."/>
            <person name="Wang X."/>
            <person name="Wang C.C."/>
            <person name="Yang T.C."/>
            <person name="Huo Q.B."/>
            <person name="Li W."/>
            <person name="Chen H.Y."/>
            <person name="Chen S.E."/>
            <person name="Zhou L.G."/>
            <person name="Ni X.B."/>
            <person name="Tian J.H."/>
            <person name="Sheng Y."/>
            <person name="Liu T."/>
            <person name="Pan Y.S."/>
            <person name="Xia L.Y."/>
            <person name="Li J."/>
            <person name="Zhao F."/>
            <person name="Cao W.C."/>
        </authorList>
    </citation>
    <scope>NUCLEOTIDE SEQUENCE [LARGE SCALE GENOMIC DNA]</scope>
    <source>
        <strain evidence="10">HaeL-2018</strain>
    </source>
</reference>
<evidence type="ECO:0000313" key="10">
    <source>
        <dbReference type="EMBL" id="KAH9360637.1"/>
    </source>
</evidence>
<keyword evidence="11" id="KW-1185">Reference proteome</keyword>
<keyword evidence="9" id="KW-0539">Nucleus</keyword>
<keyword evidence="8" id="KW-0804">Transcription</keyword>
<dbReference type="GO" id="GO:0006355">
    <property type="term" value="P:regulation of DNA-templated transcription"/>
    <property type="evidence" value="ECO:0007669"/>
    <property type="project" value="InterPro"/>
</dbReference>
<dbReference type="OMA" id="HSAHRWI"/>
<dbReference type="GO" id="GO:0005634">
    <property type="term" value="C:nucleus"/>
    <property type="evidence" value="ECO:0007669"/>
    <property type="project" value="UniProtKB-SubCell"/>
</dbReference>
<keyword evidence="3" id="KW-0479">Metal-binding</keyword>
<dbReference type="InterPro" id="IPR036060">
    <property type="entry name" value="Znf_C2H2C_sf"/>
</dbReference>
<dbReference type="GO" id="GO:0007399">
    <property type="term" value="P:nervous system development"/>
    <property type="evidence" value="ECO:0007669"/>
    <property type="project" value="UniProtKB-KW"/>
</dbReference>
<evidence type="ECO:0000256" key="5">
    <source>
        <dbReference type="ARBA" id="ARBA00022771"/>
    </source>
</evidence>
<sequence length="114" mass="12036">MKTQSGNSRTYCRKAFYKKTSRGKQKKAPCPTPGCNGLGHVTGIFLHHRSLSGCPKAAKTAKKDAPANQPTGKCPYPGCQGEGHVCIGSTFHRSLSGCPLAAMNAAEKEDNSNA</sequence>
<keyword evidence="4" id="KW-0677">Repeat</keyword>
<dbReference type="PANTHER" id="PTHR10816:SF15">
    <property type="entry name" value="MYELIN TRANSCRIPTION FACTOR 1-LIKE PROTEIN"/>
    <property type="match status" value="1"/>
</dbReference>
<evidence type="ECO:0000256" key="3">
    <source>
        <dbReference type="ARBA" id="ARBA00022723"/>
    </source>
</evidence>
<evidence type="ECO:0000256" key="1">
    <source>
        <dbReference type="ARBA" id="ARBA00004123"/>
    </source>
</evidence>
<dbReference type="Proteomes" id="UP000821853">
    <property type="component" value="Chromosome 1"/>
</dbReference>
<dbReference type="Gene3D" id="4.10.320.30">
    <property type="match status" value="2"/>
</dbReference>
<dbReference type="InterPro" id="IPR002515">
    <property type="entry name" value="Znf_C2H2C"/>
</dbReference>
<dbReference type="OrthoDB" id="10069059at2759"/>
<comment type="subcellular location">
    <subcellularLocation>
        <location evidence="1">Nucleus</location>
    </subcellularLocation>
</comment>
<keyword evidence="6" id="KW-0862">Zinc</keyword>
<evidence type="ECO:0000256" key="6">
    <source>
        <dbReference type="ARBA" id="ARBA00022833"/>
    </source>
</evidence>
<evidence type="ECO:0000256" key="8">
    <source>
        <dbReference type="ARBA" id="ARBA00023163"/>
    </source>
</evidence>
<dbReference type="GO" id="GO:0008270">
    <property type="term" value="F:zinc ion binding"/>
    <property type="evidence" value="ECO:0007669"/>
    <property type="project" value="UniProtKB-KW"/>
</dbReference>
<keyword evidence="5" id="KW-0863">Zinc-finger</keyword>
<dbReference type="PROSITE" id="PS51802">
    <property type="entry name" value="ZF_CCHHC"/>
    <property type="match status" value="2"/>
</dbReference>
<dbReference type="FunFam" id="4.10.320.30:FF:000001">
    <property type="entry name" value="Myelin transcription factor 1-like, a"/>
    <property type="match status" value="1"/>
</dbReference>
<evidence type="ECO:0000313" key="11">
    <source>
        <dbReference type="Proteomes" id="UP000821853"/>
    </source>
</evidence>
<evidence type="ECO:0000256" key="4">
    <source>
        <dbReference type="ARBA" id="ARBA00022737"/>
    </source>
</evidence>
<keyword evidence="7" id="KW-0805">Transcription regulation</keyword>
<evidence type="ECO:0000256" key="7">
    <source>
        <dbReference type="ARBA" id="ARBA00023015"/>
    </source>
</evidence>
<dbReference type="PANTHER" id="PTHR10816">
    <property type="entry name" value="MYELIN TRANSCRIPTION FACTOR 1-RELATED"/>
    <property type="match status" value="1"/>
</dbReference>
<organism evidence="10 11">
    <name type="scientific">Haemaphysalis longicornis</name>
    <name type="common">Bush tick</name>
    <dbReference type="NCBI Taxonomy" id="44386"/>
    <lineage>
        <taxon>Eukaryota</taxon>
        <taxon>Metazoa</taxon>
        <taxon>Ecdysozoa</taxon>
        <taxon>Arthropoda</taxon>
        <taxon>Chelicerata</taxon>
        <taxon>Arachnida</taxon>
        <taxon>Acari</taxon>
        <taxon>Parasitiformes</taxon>
        <taxon>Ixodida</taxon>
        <taxon>Ixodoidea</taxon>
        <taxon>Ixodidae</taxon>
        <taxon>Haemaphysalinae</taxon>
        <taxon>Haemaphysalis</taxon>
    </lineage>
</organism>
<name>A0A9J6FCI7_HAELO</name>
<dbReference type="SUPFAM" id="SSF103637">
    <property type="entry name" value="CCHHC domain"/>
    <property type="match status" value="2"/>
</dbReference>
<accession>A0A9J6FCI7</accession>
<proteinExistence type="inferred from homology"/>
<evidence type="ECO:0000256" key="2">
    <source>
        <dbReference type="ARBA" id="ARBA00010194"/>
    </source>
</evidence>
<comment type="similarity">
    <text evidence="2">Belongs to the MYT1 family.</text>
</comment>
<evidence type="ECO:0000256" key="9">
    <source>
        <dbReference type="ARBA" id="ARBA00023242"/>
    </source>
</evidence>